<evidence type="ECO:0000313" key="2">
    <source>
        <dbReference type="EMBL" id="RLN09658.1"/>
    </source>
</evidence>
<dbReference type="Proteomes" id="UP000275267">
    <property type="component" value="Unassembled WGS sequence"/>
</dbReference>
<dbReference type="AlphaFoldDB" id="A0A3L6RV26"/>
<evidence type="ECO:0000313" key="3">
    <source>
        <dbReference type="Proteomes" id="UP000275267"/>
    </source>
</evidence>
<evidence type="ECO:0000256" key="1">
    <source>
        <dbReference type="SAM" id="MobiDB-lite"/>
    </source>
</evidence>
<reference evidence="3" key="1">
    <citation type="journal article" date="2019" name="Nat. Commun.">
        <title>The genome of broomcorn millet.</title>
        <authorList>
            <person name="Zou C."/>
            <person name="Miki D."/>
            <person name="Li D."/>
            <person name="Tang Q."/>
            <person name="Xiao L."/>
            <person name="Rajput S."/>
            <person name="Deng P."/>
            <person name="Jia W."/>
            <person name="Huang R."/>
            <person name="Zhang M."/>
            <person name="Sun Y."/>
            <person name="Hu J."/>
            <person name="Fu X."/>
            <person name="Schnable P.S."/>
            <person name="Li F."/>
            <person name="Zhang H."/>
            <person name="Feng B."/>
            <person name="Zhu X."/>
            <person name="Liu R."/>
            <person name="Schnable J.C."/>
            <person name="Zhu J.-K."/>
            <person name="Zhang H."/>
        </authorList>
    </citation>
    <scope>NUCLEOTIDE SEQUENCE [LARGE SCALE GENOMIC DNA]</scope>
</reference>
<comment type="caution">
    <text evidence="2">The sequence shown here is derived from an EMBL/GenBank/DDBJ whole genome shotgun (WGS) entry which is preliminary data.</text>
</comment>
<dbReference type="EMBL" id="PQIB02000007">
    <property type="protein sequence ID" value="RLN09658.1"/>
    <property type="molecule type" value="Genomic_DNA"/>
</dbReference>
<proteinExistence type="predicted"/>
<organism evidence="2 3">
    <name type="scientific">Panicum miliaceum</name>
    <name type="common">Proso millet</name>
    <name type="synonym">Broomcorn millet</name>
    <dbReference type="NCBI Taxonomy" id="4540"/>
    <lineage>
        <taxon>Eukaryota</taxon>
        <taxon>Viridiplantae</taxon>
        <taxon>Streptophyta</taxon>
        <taxon>Embryophyta</taxon>
        <taxon>Tracheophyta</taxon>
        <taxon>Spermatophyta</taxon>
        <taxon>Magnoliopsida</taxon>
        <taxon>Liliopsida</taxon>
        <taxon>Poales</taxon>
        <taxon>Poaceae</taxon>
        <taxon>PACMAD clade</taxon>
        <taxon>Panicoideae</taxon>
        <taxon>Panicodae</taxon>
        <taxon>Paniceae</taxon>
        <taxon>Panicinae</taxon>
        <taxon>Panicum</taxon>
        <taxon>Panicum sect. Panicum</taxon>
    </lineage>
</organism>
<name>A0A3L6RV26_PANMI</name>
<feature type="region of interest" description="Disordered" evidence="1">
    <location>
        <begin position="1"/>
        <end position="34"/>
    </location>
</feature>
<protein>
    <submittedName>
        <fullName evidence="2">Uncharacterized protein</fullName>
    </submittedName>
</protein>
<gene>
    <name evidence="2" type="ORF">C2845_PM11G01120</name>
</gene>
<keyword evidence="3" id="KW-1185">Reference proteome</keyword>
<sequence length="108" mass="12005">MQQGSTEMDMDLDVPAAKGMKRPAADAVEDLDDDDEERRLEEQLRTKVPKANFWAYAYPPHISALLQKGRLLKIRTEANIARTNKVLEESARRCRDYLAAAAAAGTSG</sequence>
<accession>A0A3L6RV26</accession>